<gene>
    <name evidence="2" type="ORF">ETSY1_19470</name>
</gene>
<dbReference type="PANTHER" id="PTHR23300">
    <property type="entry name" value="METHANETHIOL OXIDASE"/>
    <property type="match status" value="1"/>
</dbReference>
<evidence type="ECO:0000313" key="2">
    <source>
        <dbReference type="EMBL" id="ETW98264.1"/>
    </source>
</evidence>
<dbReference type="PANTHER" id="PTHR23300:SF0">
    <property type="entry name" value="METHANETHIOL OXIDASE"/>
    <property type="match status" value="1"/>
</dbReference>
<comment type="similarity">
    <text evidence="1">Belongs to the selenium-binding protein family.</text>
</comment>
<organism evidence="2 3">
    <name type="scientific">Entotheonella factor</name>
    <dbReference type="NCBI Taxonomy" id="1429438"/>
    <lineage>
        <taxon>Bacteria</taxon>
        <taxon>Pseudomonadati</taxon>
        <taxon>Nitrospinota/Tectimicrobiota group</taxon>
        <taxon>Candidatus Tectimicrobiota</taxon>
        <taxon>Candidatus Entotheonellia</taxon>
        <taxon>Candidatus Entotheonellales</taxon>
        <taxon>Candidatus Entotheonellaceae</taxon>
        <taxon>Candidatus Entotheonella</taxon>
    </lineage>
</organism>
<dbReference type="GO" id="GO:0008430">
    <property type="term" value="F:selenium binding"/>
    <property type="evidence" value="ECO:0007669"/>
    <property type="project" value="InterPro"/>
</dbReference>
<sequence>MTTDTNPACCGPGYASPAEAIKAPREKLLYTVALYIGTGIQKPDYLATIDADPESPTYSQVISRLEMPGIGDELHHMGWNACSSCHHDASKERRYLIVPGVRSSNLHIVDCATDPRNPRLHQVISGDEIKAKTNLSAPHTIHCLGSDIIISMLGDAKGEAPGGFLHLNEHFEIVGRWEQDLGGMKFNYDFWYQPRHNVMVSSEWAAPNTFMPGFDLEEVGHLKYGRELHFWDFEKKKVNNTVYLGEDGLVPLEVRFHHNPDSSHGFVGAALSSNIIHWYKKDHEWIVEKIIDVENERHPEWPIPLPGLISVILISMDDRFLYFSNWLHGDLRQYDISNPSNPVLTGQVWMGGLLGKAPEVHGHPITGGPQMIQLSLDGRRLYVTTSLFSTWDNQFYPDIRERGGCMLMVDCDPEHGGMSINPDFFVDFGKEPNGPARCHETRYPGGDCTSDIWL</sequence>
<protein>
    <submittedName>
        <fullName evidence="2">Selenium-binding protein 1</fullName>
    </submittedName>
</protein>
<keyword evidence="3" id="KW-1185">Reference proteome</keyword>
<dbReference type="Proteomes" id="UP000019141">
    <property type="component" value="Unassembled WGS sequence"/>
</dbReference>
<dbReference type="Pfam" id="PF05694">
    <property type="entry name" value="SBP56"/>
    <property type="match status" value="1"/>
</dbReference>
<dbReference type="InterPro" id="IPR008826">
    <property type="entry name" value="Se-bd"/>
</dbReference>
<comment type="caution">
    <text evidence="2">The sequence shown here is derived from an EMBL/GenBank/DDBJ whole genome shotgun (WGS) entry which is preliminary data.</text>
</comment>
<proteinExistence type="inferred from homology"/>
<dbReference type="PATRIC" id="fig|1429438.4.peg.3797"/>
<dbReference type="SUPFAM" id="SSF75011">
    <property type="entry name" value="3-carboxy-cis,cis-mucoante lactonizing enzyme"/>
    <property type="match status" value="1"/>
</dbReference>
<name>W4LK21_ENTF1</name>
<evidence type="ECO:0000313" key="3">
    <source>
        <dbReference type="Proteomes" id="UP000019141"/>
    </source>
</evidence>
<dbReference type="HOGENOM" id="CLU_032512_0_0_7"/>
<reference evidence="2 3" key="1">
    <citation type="journal article" date="2014" name="Nature">
        <title>An environmental bacterial taxon with a large and distinct metabolic repertoire.</title>
        <authorList>
            <person name="Wilson M.C."/>
            <person name="Mori T."/>
            <person name="Ruckert C."/>
            <person name="Uria A.R."/>
            <person name="Helf M.J."/>
            <person name="Takada K."/>
            <person name="Gernert C."/>
            <person name="Steffens U.A."/>
            <person name="Heycke N."/>
            <person name="Schmitt S."/>
            <person name="Rinke C."/>
            <person name="Helfrich E.J."/>
            <person name="Brachmann A.O."/>
            <person name="Gurgui C."/>
            <person name="Wakimoto T."/>
            <person name="Kracht M."/>
            <person name="Crusemann M."/>
            <person name="Hentschel U."/>
            <person name="Abe I."/>
            <person name="Matsunaga S."/>
            <person name="Kalinowski J."/>
            <person name="Takeyama H."/>
            <person name="Piel J."/>
        </authorList>
    </citation>
    <scope>NUCLEOTIDE SEQUENCE [LARGE SCALE GENOMIC DNA]</scope>
    <source>
        <strain evidence="3">TSY1</strain>
    </source>
</reference>
<dbReference type="AlphaFoldDB" id="W4LK21"/>
<accession>W4LK21</accession>
<dbReference type="EMBL" id="AZHW01000570">
    <property type="protein sequence ID" value="ETW98264.1"/>
    <property type="molecule type" value="Genomic_DNA"/>
</dbReference>
<evidence type="ECO:0000256" key="1">
    <source>
        <dbReference type="ARBA" id="ARBA00005606"/>
    </source>
</evidence>